<name>A0A4P7N292_PYROR</name>
<evidence type="ECO:0000256" key="1">
    <source>
        <dbReference type="SAM" id="MobiDB-lite"/>
    </source>
</evidence>
<gene>
    <name evidence="2" type="ORF">PoMZ_10787</name>
</gene>
<feature type="compositionally biased region" description="Basic and acidic residues" evidence="1">
    <location>
        <begin position="544"/>
        <end position="557"/>
    </location>
</feature>
<dbReference type="Proteomes" id="UP000294847">
    <property type="component" value="Chromosome 1"/>
</dbReference>
<feature type="region of interest" description="Disordered" evidence="1">
    <location>
        <begin position="519"/>
        <end position="557"/>
    </location>
</feature>
<feature type="compositionally biased region" description="Gly residues" evidence="1">
    <location>
        <begin position="526"/>
        <end position="543"/>
    </location>
</feature>
<sequence>MYSWYRTEKHACLNDNDGNLYGLAWYSELLGPVSGHLSGYNIIVYKLGSNHVIRRDTVLDPSNHGHEQAVSPVGILAVATKVDKLVERRRLTHGPSPRAAAAVHVAGHVEEAVKVLHRGGIEATQGLGDAVIGAQRQRRRHGHVGASVVGQDLSAAVAEPGQVVRHAAGVVDETGVQVDGEVHLRQVELLRRPRGIVVDGAAPVVVQHAVREVRHARGELVAAEDARRGPEVKRRVDVLTRGRLHRLVDGPDGIDLRFGEADGRVEQGSRAGAAEQAKVKVDRVRLVNDAVHHPVERIKLLDHGGLDGGPGRRRDVARRGQVRPAQPLRQHGLARDNVQPVDGGGAQQHAVKVLGVQQRRREALPAARRAAGVVAVRGLGAVVLRRQLPADHGLDVDGAVAKVDNGLGVVEEEVEPGAAVVPGVGADRREAHARSHLQGRVLDAAADAARARREEAALPRVGQPRLEAHLARRGGGDVDDDAAEVRRGDKAGADAVGARRDQPRDGDVALAGVVRRRDHGDVGDAQGLGEGGASLLAGRGGCQRGRDDRTEDGAGQR</sequence>
<accession>A0A4P7N292</accession>
<feature type="region of interest" description="Disordered" evidence="1">
    <location>
        <begin position="470"/>
        <end position="504"/>
    </location>
</feature>
<organism evidence="2 3">
    <name type="scientific">Pyricularia oryzae</name>
    <name type="common">Rice blast fungus</name>
    <name type="synonym">Magnaporthe oryzae</name>
    <dbReference type="NCBI Taxonomy" id="318829"/>
    <lineage>
        <taxon>Eukaryota</taxon>
        <taxon>Fungi</taxon>
        <taxon>Dikarya</taxon>
        <taxon>Ascomycota</taxon>
        <taxon>Pezizomycotina</taxon>
        <taxon>Sordariomycetes</taxon>
        <taxon>Sordariomycetidae</taxon>
        <taxon>Magnaporthales</taxon>
        <taxon>Pyriculariaceae</taxon>
        <taxon>Pyricularia</taxon>
    </lineage>
</organism>
<dbReference type="EMBL" id="CP034204">
    <property type="protein sequence ID" value="QBZ55071.1"/>
    <property type="molecule type" value="Genomic_DNA"/>
</dbReference>
<dbReference type="AlphaFoldDB" id="A0A4P7N292"/>
<reference evidence="2 3" key="1">
    <citation type="journal article" date="2019" name="Mol. Biol. Evol.">
        <title>Blast fungal genomes show frequent chromosomal changes, gene gains and losses, and effector gene turnover.</title>
        <authorList>
            <person name="Gomez Luciano L.B."/>
            <person name="Jason Tsai I."/>
            <person name="Chuma I."/>
            <person name="Tosa Y."/>
            <person name="Chen Y.H."/>
            <person name="Li J.Y."/>
            <person name="Li M.Y."/>
            <person name="Jade Lu M.Y."/>
            <person name="Nakayashiki H."/>
            <person name="Li W.H."/>
        </authorList>
    </citation>
    <scope>NUCLEOTIDE SEQUENCE [LARGE SCALE GENOMIC DNA]</scope>
    <source>
        <strain evidence="2">MZ5-1-6</strain>
    </source>
</reference>
<proteinExistence type="predicted"/>
<feature type="compositionally biased region" description="Basic and acidic residues" evidence="1">
    <location>
        <begin position="483"/>
        <end position="504"/>
    </location>
</feature>
<evidence type="ECO:0000313" key="3">
    <source>
        <dbReference type="Proteomes" id="UP000294847"/>
    </source>
</evidence>
<evidence type="ECO:0000313" key="2">
    <source>
        <dbReference type="EMBL" id="QBZ55071.1"/>
    </source>
</evidence>
<protein>
    <submittedName>
        <fullName evidence="2">Uncharacterized protein</fullName>
    </submittedName>
</protein>